<keyword evidence="5" id="KW-1185">Reference proteome</keyword>
<dbReference type="EMBL" id="JBHUOS010000010">
    <property type="protein sequence ID" value="MFD2916578.1"/>
    <property type="molecule type" value="Genomic_DNA"/>
</dbReference>
<reference evidence="5" key="1">
    <citation type="journal article" date="2019" name="Int. J. Syst. Evol. Microbiol.">
        <title>The Global Catalogue of Microorganisms (GCM) 10K type strain sequencing project: providing services to taxonomists for standard genome sequencing and annotation.</title>
        <authorList>
            <consortium name="The Broad Institute Genomics Platform"/>
            <consortium name="The Broad Institute Genome Sequencing Center for Infectious Disease"/>
            <person name="Wu L."/>
            <person name="Ma J."/>
        </authorList>
    </citation>
    <scope>NUCLEOTIDE SEQUENCE [LARGE SCALE GENOMIC DNA]</scope>
    <source>
        <strain evidence="5">KCTC 32514</strain>
    </source>
</reference>
<dbReference type="Pfam" id="PF23023">
    <property type="entry name" value="Anti-Pycsar_Apyc1"/>
    <property type="match status" value="1"/>
</dbReference>
<protein>
    <submittedName>
        <fullName evidence="4">MBL fold metallo-hydrolase</fullName>
    </submittedName>
</protein>
<dbReference type="Pfam" id="PF13202">
    <property type="entry name" value="EF-hand_5"/>
    <property type="match status" value="2"/>
</dbReference>
<keyword evidence="1" id="KW-0378">Hydrolase</keyword>
<evidence type="ECO:0000256" key="2">
    <source>
        <dbReference type="SAM" id="MobiDB-lite"/>
    </source>
</evidence>
<dbReference type="InterPro" id="IPR018247">
    <property type="entry name" value="EF_Hand_1_Ca_BS"/>
</dbReference>
<dbReference type="InterPro" id="IPR011992">
    <property type="entry name" value="EF-hand-dom_pair"/>
</dbReference>
<proteinExistence type="predicted"/>
<dbReference type="Proteomes" id="UP001597548">
    <property type="component" value="Unassembled WGS sequence"/>
</dbReference>
<evidence type="ECO:0000313" key="5">
    <source>
        <dbReference type="Proteomes" id="UP001597548"/>
    </source>
</evidence>
<gene>
    <name evidence="4" type="ORF">ACFS29_13065</name>
</gene>
<name>A0ABW5ZX09_9FLAO</name>
<dbReference type="InterPro" id="IPR044094">
    <property type="entry name" value="AtsA-like_MBL-fold"/>
</dbReference>
<dbReference type="InterPro" id="IPR002048">
    <property type="entry name" value="EF_hand_dom"/>
</dbReference>
<evidence type="ECO:0000259" key="3">
    <source>
        <dbReference type="PROSITE" id="PS50222"/>
    </source>
</evidence>
<dbReference type="SMART" id="SM00849">
    <property type="entry name" value="Lactamase_B"/>
    <property type="match status" value="1"/>
</dbReference>
<dbReference type="InterPro" id="IPR036866">
    <property type="entry name" value="RibonucZ/Hydroxyglut_hydro"/>
</dbReference>
<dbReference type="PROSITE" id="PS50222">
    <property type="entry name" value="EF_HAND_2"/>
    <property type="match status" value="1"/>
</dbReference>
<feature type="compositionally biased region" description="Basic and acidic residues" evidence="2">
    <location>
        <begin position="336"/>
        <end position="375"/>
    </location>
</feature>
<dbReference type="RefSeq" id="WP_194506557.1">
    <property type="nucleotide sequence ID" value="NZ_JADILU010000001.1"/>
</dbReference>
<dbReference type="CDD" id="cd07719">
    <property type="entry name" value="arylsulfatase_AtsA-like_MBL-fold"/>
    <property type="match status" value="1"/>
</dbReference>
<evidence type="ECO:0000313" key="4">
    <source>
        <dbReference type="EMBL" id="MFD2916578.1"/>
    </source>
</evidence>
<dbReference type="InterPro" id="IPR001279">
    <property type="entry name" value="Metallo-B-lactamas"/>
</dbReference>
<dbReference type="PANTHER" id="PTHR46018:SF2">
    <property type="entry name" value="ZINC PHOSPHODIESTERASE ELAC PROTEIN 1"/>
    <property type="match status" value="1"/>
</dbReference>
<dbReference type="PROSITE" id="PS00018">
    <property type="entry name" value="EF_HAND_1"/>
    <property type="match status" value="1"/>
</dbReference>
<dbReference type="Gene3D" id="3.60.15.10">
    <property type="entry name" value="Ribonuclease Z/Hydroxyacylglutathione hydrolase-like"/>
    <property type="match status" value="1"/>
</dbReference>
<dbReference type="SUPFAM" id="SSF56281">
    <property type="entry name" value="Metallo-hydrolase/oxidoreductase"/>
    <property type="match status" value="1"/>
</dbReference>
<feature type="region of interest" description="Disordered" evidence="2">
    <location>
        <begin position="335"/>
        <end position="375"/>
    </location>
</feature>
<dbReference type="PANTHER" id="PTHR46018">
    <property type="entry name" value="ZINC PHOSPHODIESTERASE ELAC PROTEIN 1"/>
    <property type="match status" value="1"/>
</dbReference>
<dbReference type="CDD" id="cd00051">
    <property type="entry name" value="EFh"/>
    <property type="match status" value="1"/>
</dbReference>
<comment type="caution">
    <text evidence="4">The sequence shown here is derived from an EMBL/GenBank/DDBJ whole genome shotgun (WGS) entry which is preliminary data.</text>
</comment>
<organism evidence="4 5">
    <name type="scientific">Psychroserpens luteus</name>
    <dbReference type="NCBI Taxonomy" id="1434066"/>
    <lineage>
        <taxon>Bacteria</taxon>
        <taxon>Pseudomonadati</taxon>
        <taxon>Bacteroidota</taxon>
        <taxon>Flavobacteriia</taxon>
        <taxon>Flavobacteriales</taxon>
        <taxon>Flavobacteriaceae</taxon>
        <taxon>Psychroserpens</taxon>
    </lineage>
</organism>
<evidence type="ECO:0000256" key="1">
    <source>
        <dbReference type="ARBA" id="ARBA00022801"/>
    </source>
</evidence>
<feature type="domain" description="EF-hand" evidence="3">
    <location>
        <begin position="346"/>
        <end position="375"/>
    </location>
</feature>
<sequence length="375" mass="41245">MKYYLNLILICVCAQLFSQEQTSQLSATIIGSGSPKYNTERSGPSVLISYQDTKILVDMGNGTQANLDKIDVNFKSIDGLLFTHHHLDHNEEFVPIFIKSLLGGNTFVIAGPEPTTAFVESTLTIYEKDINYRLAKSKRTLDDVKSKFTIKELNGSEAFTIGEIKVSSVNVNHTIETVAYRFEAGGKSIVVSGDLTYSESLPVLAKNVDYLIIDSGGAVAMGSKVRTNSTRTNGSKKERAHVNLSESSLMAKEANAKHLILTHFTATTIDEEATTAELRKNYAGDISYAHDLMTIPYDENITSKLEATVSTKSLNMSTNSSKSAPSFTKMLSRMDANNDGKLSKDEAKGKLKTNFDKRDKNKDGYITTDEFKGNH</sequence>
<accession>A0ABW5ZX09</accession>
<dbReference type="Gene3D" id="1.10.238.10">
    <property type="entry name" value="EF-hand"/>
    <property type="match status" value="1"/>
</dbReference>
<dbReference type="SUPFAM" id="SSF47473">
    <property type="entry name" value="EF-hand"/>
    <property type="match status" value="1"/>
</dbReference>